<dbReference type="Pfam" id="PF02518">
    <property type="entry name" value="HATPase_c"/>
    <property type="match status" value="1"/>
</dbReference>
<dbReference type="SMART" id="SM00387">
    <property type="entry name" value="HATPase_c"/>
    <property type="match status" value="1"/>
</dbReference>
<evidence type="ECO:0000256" key="15">
    <source>
        <dbReference type="ARBA" id="ARBA00073143"/>
    </source>
</evidence>
<dbReference type="InterPro" id="IPR003594">
    <property type="entry name" value="HATPase_dom"/>
</dbReference>
<dbReference type="Gene3D" id="3.30.450.20">
    <property type="entry name" value="PAS domain"/>
    <property type="match status" value="2"/>
</dbReference>
<reference evidence="19" key="2">
    <citation type="submission" date="2020-09" db="EMBL/GenBank/DDBJ databases">
        <authorList>
            <person name="Sun Q."/>
            <person name="Ohkuma M."/>
        </authorList>
    </citation>
    <scope>NUCLEOTIDE SEQUENCE</scope>
    <source>
        <strain evidence="19">JCM 30078</strain>
    </source>
</reference>
<keyword evidence="4" id="KW-1003">Cell membrane</keyword>
<evidence type="ECO:0000256" key="2">
    <source>
        <dbReference type="ARBA" id="ARBA00004429"/>
    </source>
</evidence>
<keyword evidence="12 17" id="KW-1133">Transmembrane helix</keyword>
<keyword evidence="8 17" id="KW-0812">Transmembrane</keyword>
<dbReference type="Pfam" id="PF00512">
    <property type="entry name" value="HisKA"/>
    <property type="match status" value="1"/>
</dbReference>
<evidence type="ECO:0000256" key="9">
    <source>
        <dbReference type="ARBA" id="ARBA00022741"/>
    </source>
</evidence>
<dbReference type="PIRSF" id="PIRSF036431">
    <property type="entry name" value="STHK_DctB"/>
    <property type="match status" value="1"/>
</dbReference>
<evidence type="ECO:0000256" key="1">
    <source>
        <dbReference type="ARBA" id="ARBA00000085"/>
    </source>
</evidence>
<feature type="transmembrane region" description="Helical" evidence="17">
    <location>
        <begin position="302"/>
        <end position="321"/>
    </location>
</feature>
<dbReference type="SUPFAM" id="SSF47384">
    <property type="entry name" value="Homodimeric domain of signal transducing histidine kinase"/>
    <property type="match status" value="1"/>
</dbReference>
<evidence type="ECO:0000259" key="18">
    <source>
        <dbReference type="PROSITE" id="PS50109"/>
    </source>
</evidence>
<dbReference type="SUPFAM" id="SSF103190">
    <property type="entry name" value="Sensory domain-like"/>
    <property type="match status" value="1"/>
</dbReference>
<evidence type="ECO:0000256" key="10">
    <source>
        <dbReference type="ARBA" id="ARBA00022777"/>
    </source>
</evidence>
<accession>A0A917PW32</accession>
<keyword evidence="6" id="KW-0597">Phosphoprotein</keyword>
<keyword evidence="20" id="KW-1185">Reference proteome</keyword>
<dbReference type="InterPro" id="IPR029151">
    <property type="entry name" value="Sensor-like_sf"/>
</dbReference>
<dbReference type="SMART" id="SM00388">
    <property type="entry name" value="HisKA"/>
    <property type="match status" value="1"/>
</dbReference>
<evidence type="ECO:0000256" key="12">
    <source>
        <dbReference type="ARBA" id="ARBA00022989"/>
    </source>
</evidence>
<evidence type="ECO:0000256" key="6">
    <source>
        <dbReference type="ARBA" id="ARBA00022553"/>
    </source>
</evidence>
<protein>
    <recommendedName>
        <fullName evidence="15">C4-dicarboxylate transport sensor protein DctB</fullName>
        <ecNumber evidence="3">2.7.13.3</ecNumber>
    </recommendedName>
</protein>
<evidence type="ECO:0000256" key="3">
    <source>
        <dbReference type="ARBA" id="ARBA00012438"/>
    </source>
</evidence>
<evidence type="ECO:0000256" key="14">
    <source>
        <dbReference type="ARBA" id="ARBA00023136"/>
    </source>
</evidence>
<comment type="catalytic activity">
    <reaction evidence="1">
        <text>ATP + protein L-histidine = ADP + protein N-phospho-L-histidine.</text>
        <dbReference type="EC" id="2.7.13.3"/>
    </reaction>
</comment>
<dbReference type="PANTHER" id="PTHR43065:SF46">
    <property type="entry name" value="C4-DICARBOXYLATE TRANSPORT SENSOR PROTEIN DCTB"/>
    <property type="match status" value="1"/>
</dbReference>
<keyword evidence="11" id="KW-0067">ATP-binding</keyword>
<evidence type="ECO:0000256" key="16">
    <source>
        <dbReference type="SAM" id="Coils"/>
    </source>
</evidence>
<dbReference type="Pfam" id="PF02743">
    <property type="entry name" value="dCache_1"/>
    <property type="match status" value="1"/>
</dbReference>
<dbReference type="Proteomes" id="UP000635983">
    <property type="component" value="Unassembled WGS sequence"/>
</dbReference>
<organism evidence="19 20">
    <name type="scientific">Pseudomonas matsuisoli</name>
    <dbReference type="NCBI Taxonomy" id="1515666"/>
    <lineage>
        <taxon>Bacteria</taxon>
        <taxon>Pseudomonadati</taxon>
        <taxon>Pseudomonadota</taxon>
        <taxon>Gammaproteobacteria</taxon>
        <taxon>Pseudomonadales</taxon>
        <taxon>Pseudomonadaceae</taxon>
        <taxon>Pseudomonas</taxon>
    </lineage>
</organism>
<evidence type="ECO:0000256" key="7">
    <source>
        <dbReference type="ARBA" id="ARBA00022679"/>
    </source>
</evidence>
<dbReference type="CDD" id="cd00082">
    <property type="entry name" value="HisKA"/>
    <property type="match status" value="1"/>
</dbReference>
<feature type="coiled-coil region" evidence="16">
    <location>
        <begin position="326"/>
        <end position="354"/>
    </location>
</feature>
<keyword evidence="9" id="KW-0547">Nucleotide-binding</keyword>
<dbReference type="SUPFAM" id="SSF55874">
    <property type="entry name" value="ATPase domain of HSP90 chaperone/DNA topoisomerase II/histidine kinase"/>
    <property type="match status" value="1"/>
</dbReference>
<evidence type="ECO:0000256" key="13">
    <source>
        <dbReference type="ARBA" id="ARBA00023012"/>
    </source>
</evidence>
<evidence type="ECO:0000313" key="20">
    <source>
        <dbReference type="Proteomes" id="UP000635983"/>
    </source>
</evidence>
<evidence type="ECO:0000256" key="17">
    <source>
        <dbReference type="SAM" id="Phobius"/>
    </source>
</evidence>
<feature type="domain" description="Histidine kinase" evidence="18">
    <location>
        <begin position="370"/>
        <end position="582"/>
    </location>
</feature>
<dbReference type="PROSITE" id="PS50109">
    <property type="entry name" value="HIS_KIN"/>
    <property type="match status" value="1"/>
</dbReference>
<comment type="subcellular location">
    <subcellularLocation>
        <location evidence="2">Cell inner membrane</location>
        <topology evidence="2">Multi-pass membrane protein</topology>
    </subcellularLocation>
</comment>
<dbReference type="PRINTS" id="PR00344">
    <property type="entry name" value="BCTRLSENSOR"/>
</dbReference>
<evidence type="ECO:0000313" key="19">
    <source>
        <dbReference type="EMBL" id="GGJ94620.1"/>
    </source>
</evidence>
<dbReference type="GO" id="GO:0005524">
    <property type="term" value="F:ATP binding"/>
    <property type="evidence" value="ECO:0007669"/>
    <property type="project" value="UniProtKB-KW"/>
</dbReference>
<dbReference type="EMBL" id="BMPO01000004">
    <property type="protein sequence ID" value="GGJ94620.1"/>
    <property type="molecule type" value="Genomic_DNA"/>
</dbReference>
<dbReference type="CDD" id="cd12914">
    <property type="entry name" value="PDC1_DGC_like"/>
    <property type="match status" value="1"/>
</dbReference>
<dbReference type="FunFam" id="1.10.287.130:FF:000049">
    <property type="entry name" value="C4-dicarboxylate transport sensor protein DctB"/>
    <property type="match status" value="1"/>
</dbReference>
<comment type="caution">
    <text evidence="19">The sequence shown here is derived from an EMBL/GenBank/DDBJ whole genome shotgun (WGS) entry which is preliminary data.</text>
</comment>
<gene>
    <name evidence="19" type="primary">mifS</name>
    <name evidence="19" type="ORF">GCM10009304_20850</name>
</gene>
<dbReference type="InterPro" id="IPR036097">
    <property type="entry name" value="HisK_dim/P_sf"/>
</dbReference>
<keyword evidence="5" id="KW-0997">Cell inner membrane</keyword>
<dbReference type="InterPro" id="IPR004358">
    <property type="entry name" value="Sig_transdc_His_kin-like_C"/>
</dbReference>
<dbReference type="Gene3D" id="1.10.287.130">
    <property type="match status" value="1"/>
</dbReference>
<dbReference type="AlphaFoldDB" id="A0A917PW32"/>
<keyword evidence="7" id="KW-0808">Transferase</keyword>
<name>A0A917PW32_9PSED</name>
<keyword evidence="14 17" id="KW-0472">Membrane</keyword>
<keyword evidence="13" id="KW-0902">Two-component regulatory system</keyword>
<evidence type="ECO:0000256" key="5">
    <source>
        <dbReference type="ARBA" id="ARBA00022519"/>
    </source>
</evidence>
<evidence type="ECO:0000256" key="11">
    <source>
        <dbReference type="ARBA" id="ARBA00022840"/>
    </source>
</evidence>
<evidence type="ECO:0000256" key="4">
    <source>
        <dbReference type="ARBA" id="ARBA00022475"/>
    </source>
</evidence>
<reference evidence="19" key="1">
    <citation type="journal article" date="2014" name="Int. J. Syst. Evol. Microbiol.">
        <title>Complete genome sequence of Corynebacterium casei LMG S-19264T (=DSM 44701T), isolated from a smear-ripened cheese.</title>
        <authorList>
            <consortium name="US DOE Joint Genome Institute (JGI-PGF)"/>
            <person name="Walter F."/>
            <person name="Albersmeier A."/>
            <person name="Kalinowski J."/>
            <person name="Ruckert C."/>
        </authorList>
    </citation>
    <scope>NUCLEOTIDE SEQUENCE</scope>
    <source>
        <strain evidence="19">JCM 30078</strain>
    </source>
</reference>
<dbReference type="Gene3D" id="6.10.250.3020">
    <property type="match status" value="1"/>
</dbReference>
<dbReference type="EC" id="2.7.13.3" evidence="3"/>
<sequence>MPSTPRRPFVWACVSLVSIGLLLSLGIADRYAQQQLLEERRDEARAQLQLYAQNIHILVERYRAVPALLALDSDIHEALRQPEDHARLHRLNLRLHTLNKTGGSAVLYLLDANGITRAASNWDEPSSFVGHDYNFRPYFQAARTHGSGRYFAVGVTTGVPGYFLSHVVKDEDGAILGVLVLKLELEELQREWLHQDGVLLVTDNHGIVILSNRPGWRFGYVGALSQADQQRIADARKYARETLKPLPNRVVRQLGDNATLSEVDASGGAAQYVWQRHRLPEEGWELHLLLEPRGANALRTTYRLATAAMWLTLAFLLLYLYQRRKNQRLQARNRAELEELVEARTAELRTAQEELVQAAKMAALGQMSAALAHEINQPLTAMHVQLGSLRLLLDGGRYEQARSSVQQIDGLLVRMSSLTTHLKTFARKSPGGLRERLTLNHVIDQALALLEPRIRRDEVEIVMGLEPSACVLGDSIRLEQVLLNLLHNALDAMRSVSPRRLQLRATQVDDFWQLQIEDSGPGIAPEHLPHVFDPFFTTKPVGEGLGLGLAVSYAIVREFGGALEAGNGVQGACFTLRLPACTYSPAGGLHEGELA</sequence>
<keyword evidence="10 19" id="KW-0418">Kinase</keyword>
<dbReference type="RefSeq" id="WP_188983156.1">
    <property type="nucleotide sequence ID" value="NZ_BMPO01000004.1"/>
</dbReference>
<dbReference type="InterPro" id="IPR033479">
    <property type="entry name" value="dCache_1"/>
</dbReference>
<keyword evidence="16" id="KW-0175">Coiled coil</keyword>
<dbReference type="GO" id="GO:0000155">
    <property type="term" value="F:phosphorelay sensor kinase activity"/>
    <property type="evidence" value="ECO:0007669"/>
    <property type="project" value="InterPro"/>
</dbReference>
<dbReference type="InterPro" id="IPR017055">
    <property type="entry name" value="Sig_transdc_His_kinase_DctB"/>
</dbReference>
<evidence type="ECO:0000256" key="8">
    <source>
        <dbReference type="ARBA" id="ARBA00022692"/>
    </source>
</evidence>
<dbReference type="InterPro" id="IPR003661">
    <property type="entry name" value="HisK_dim/P_dom"/>
</dbReference>
<dbReference type="PANTHER" id="PTHR43065">
    <property type="entry name" value="SENSOR HISTIDINE KINASE"/>
    <property type="match status" value="1"/>
</dbReference>
<dbReference type="InterPro" id="IPR005467">
    <property type="entry name" value="His_kinase_dom"/>
</dbReference>
<dbReference type="Gene3D" id="3.30.565.10">
    <property type="entry name" value="Histidine kinase-like ATPase, C-terminal domain"/>
    <property type="match status" value="1"/>
</dbReference>
<dbReference type="InterPro" id="IPR036890">
    <property type="entry name" value="HATPase_C_sf"/>
</dbReference>
<dbReference type="GO" id="GO:0005886">
    <property type="term" value="C:plasma membrane"/>
    <property type="evidence" value="ECO:0007669"/>
    <property type="project" value="UniProtKB-SubCell"/>
</dbReference>
<proteinExistence type="predicted"/>